<dbReference type="RefSeq" id="XP_023427331.1">
    <property type="nucleotide sequence ID" value="XM_023573883.1"/>
</dbReference>
<dbReference type="Gene3D" id="1.20.120.1020">
    <property type="entry name" value="Prion-inhibition and propagation, HeLo domain"/>
    <property type="match status" value="1"/>
</dbReference>
<dbReference type="STRING" id="1279085.S0DS36"/>
<dbReference type="PANTHER" id="PTHR37542">
    <property type="entry name" value="HELO DOMAIN-CONTAINING PROTEIN-RELATED"/>
    <property type="match status" value="1"/>
</dbReference>
<keyword evidence="3" id="KW-1185">Reference proteome</keyword>
<dbReference type="Proteomes" id="UP000016800">
    <property type="component" value="Chromosome III"/>
</dbReference>
<feature type="domain" description="Protein kinase" evidence="1">
    <location>
        <begin position="224"/>
        <end position="521"/>
    </location>
</feature>
<accession>S0DS36</accession>
<evidence type="ECO:0000313" key="2">
    <source>
        <dbReference type="EMBL" id="CCT65250.1"/>
    </source>
</evidence>
<name>S0DS36_GIBF5</name>
<dbReference type="HOGENOM" id="CLU_017444_4_1_1"/>
<reference evidence="3" key="1">
    <citation type="journal article" date="2013" name="PLoS Pathog.">
        <title>Deciphering the cryptic genome: genome-wide analyses of the rice pathogen Fusarium fujikuroi reveal complex regulation of secondary metabolism and novel metabolites.</title>
        <authorList>
            <person name="Wiemann P."/>
            <person name="Sieber C.M."/>
            <person name="von Bargen K.W."/>
            <person name="Studt L."/>
            <person name="Niehaus E.M."/>
            <person name="Espino J.J."/>
            <person name="Huss K."/>
            <person name="Michielse C.B."/>
            <person name="Albermann S."/>
            <person name="Wagner D."/>
            <person name="Bergner S.V."/>
            <person name="Connolly L.R."/>
            <person name="Fischer A."/>
            <person name="Reuter G."/>
            <person name="Kleigrewe K."/>
            <person name="Bald T."/>
            <person name="Wingfield B.D."/>
            <person name="Ophir R."/>
            <person name="Freeman S."/>
            <person name="Hippler M."/>
            <person name="Smith K.M."/>
            <person name="Brown D.W."/>
            <person name="Proctor R.H."/>
            <person name="Munsterkotter M."/>
            <person name="Freitag M."/>
            <person name="Humpf H.U."/>
            <person name="Guldener U."/>
            <person name="Tudzynski B."/>
        </authorList>
    </citation>
    <scope>NUCLEOTIDE SEQUENCE [LARGE SCALE GENOMIC DNA]</scope>
    <source>
        <strain evidence="3">CBS 195.34 / IMI 58289 / NRRL A-6831</strain>
    </source>
</reference>
<dbReference type="InterPro" id="IPR029498">
    <property type="entry name" value="HeLo_dom"/>
</dbReference>
<dbReference type="GO" id="GO:0004672">
    <property type="term" value="F:protein kinase activity"/>
    <property type="evidence" value="ECO:0007669"/>
    <property type="project" value="InterPro"/>
</dbReference>
<dbReference type="InterPro" id="IPR038305">
    <property type="entry name" value="HeLo_sf"/>
</dbReference>
<dbReference type="Pfam" id="PF14479">
    <property type="entry name" value="HeLo"/>
    <property type="match status" value="1"/>
</dbReference>
<organism evidence="2 3">
    <name type="scientific">Gibberella fujikuroi (strain CBS 195.34 / IMI 58289 / NRRL A-6831)</name>
    <name type="common">Bakanae and foot rot disease fungus</name>
    <name type="synonym">Fusarium fujikuroi</name>
    <dbReference type="NCBI Taxonomy" id="1279085"/>
    <lineage>
        <taxon>Eukaryota</taxon>
        <taxon>Fungi</taxon>
        <taxon>Dikarya</taxon>
        <taxon>Ascomycota</taxon>
        <taxon>Pezizomycotina</taxon>
        <taxon>Sordariomycetes</taxon>
        <taxon>Hypocreomycetidae</taxon>
        <taxon>Hypocreales</taxon>
        <taxon>Nectriaceae</taxon>
        <taxon>Fusarium</taxon>
        <taxon>Fusarium fujikuroi species complex</taxon>
    </lineage>
</organism>
<evidence type="ECO:0000259" key="1">
    <source>
        <dbReference type="PROSITE" id="PS50011"/>
    </source>
</evidence>
<dbReference type="GO" id="GO:0005524">
    <property type="term" value="F:ATP binding"/>
    <property type="evidence" value="ECO:0007669"/>
    <property type="project" value="InterPro"/>
</dbReference>
<dbReference type="Gene3D" id="1.10.510.10">
    <property type="entry name" value="Transferase(Phosphotransferase) domain 1"/>
    <property type="match status" value="1"/>
</dbReference>
<dbReference type="InterPro" id="IPR011009">
    <property type="entry name" value="Kinase-like_dom_sf"/>
</dbReference>
<dbReference type="PROSITE" id="PS50011">
    <property type="entry name" value="PROTEIN_KINASE_DOM"/>
    <property type="match status" value="1"/>
</dbReference>
<dbReference type="GeneID" id="35395665"/>
<protein>
    <recommendedName>
        <fullName evidence="1">Protein kinase domain-containing protein</fullName>
    </recommendedName>
</protein>
<dbReference type="InterPro" id="IPR000719">
    <property type="entry name" value="Prot_kinase_dom"/>
</dbReference>
<dbReference type="EMBL" id="HF679025">
    <property type="protein sequence ID" value="CCT65250.1"/>
    <property type="molecule type" value="Genomic_DNA"/>
</dbReference>
<dbReference type="AlphaFoldDB" id="S0DS36"/>
<gene>
    <name evidence="2" type="ORF">FFUJ_02183</name>
</gene>
<evidence type="ECO:0000313" key="3">
    <source>
        <dbReference type="Proteomes" id="UP000016800"/>
    </source>
</evidence>
<sequence>MLDPGSIIALTQITYEGAKRAVDLVLTAIHFPKDCEELFVQLKLEQFRLQCWGRSAGLEQGRLIEALHPIFPEIRNALDCISALFQDLNKLQAKFGIVSTSVEDVGHRQKELAYKWNEELHKQGLALSARLRWALGNKSKFRECVAELERYTNKLNQLLPERQSLQYKQDWTRVNIIIVGKADDEHTVSLLRNALEGSPAMESSLRGLVDRKSVAAAPSTTNFLRGNPQLDISAFSMRPGIRDKDRFITTSKTTGELVVFEKKSWDDERSMANRSKLQMRLGRLVAMLRPGRSDCILKAIGFAEDEISKCWWIVYEMPSFISMNPNLRVMTLHERLGRQSFHLAPLEVRMKLAFSLASAYSELFSSGWVHKAISSHSIVYFGPYTDILRPSVVGFEFSRQDTEESNVDAAKAPAQVERSIYRHPDYIGSEAMRYKTQYDIYSFGLVLIEIAFWQPLKDVCPYAKGDIFGKEEAKNVQKWAVHVADTQFAFRVGTAYANVVSWCLKSGARVSKDQEDWHPALAFNDHVVVPLSRV</sequence>
<dbReference type="SUPFAM" id="SSF56112">
    <property type="entry name" value="Protein kinase-like (PK-like)"/>
    <property type="match status" value="1"/>
</dbReference>
<dbReference type="VEuPathDB" id="FungiDB:FFUJ_02183"/>
<proteinExistence type="predicted"/>